<dbReference type="InterPro" id="IPR006094">
    <property type="entry name" value="Oxid_FAD_bind_N"/>
</dbReference>
<reference evidence="8" key="1">
    <citation type="submission" date="2021-09" db="EMBL/GenBank/DDBJ databases">
        <title>A high-quality genome of the endoparasitic fungus Hirsutella rhossiliensis with a comparison of Hirsutella genomes reveals transposable elements contributing to genome size variation.</title>
        <authorList>
            <person name="Lin R."/>
            <person name="Jiao Y."/>
            <person name="Sun X."/>
            <person name="Ling J."/>
            <person name="Xie B."/>
            <person name="Cheng X."/>
        </authorList>
    </citation>
    <scope>NUCLEOTIDE SEQUENCE</scope>
    <source>
        <strain evidence="8">HR02</strain>
    </source>
</reference>
<sequence>MSISRLVALLLANSAVALTATQHLTSQPRLDVEKTLVKHLAPRLSKDATIVLPSSPIAGPLLERATSPRISPGYAVIVEVATESDVQQTIKYANRHGMPFLAVCGGHGAPSTLNRLKNGIQINMRKMNNTRLHSDGQTAKVGGGTLQHELTAALFSHGKQTATVTGSCECISVAGPLLGGGHGMLQARHGLAADNLVSARVVLADGSAVDVSATEHPDLFWALRGAGHNFGIVTSLEIKTYDVRAPWTITTLSFTQDKLEAFFDTWNELLDAYEDPGMLALFGYILRDANLDSRHPVITLQMFSEGNDSALGDYTAAFRKLKPAAASTVNNIPWGDLHKMGGFGVDGPPCKNNRNLIGFPNSFARWDVAAMREGFELFSELTADPVFAASLVLLETYGNKGVRAVPERDNAVAPEERRYDILMSAEMLWAGDDAANVDKAARYGQRIREATRSPFSPPHSYLNYAMGAEGLEEVYGRGEVRLAKLRLLKEVYDPRNRFGFYMPIQQG</sequence>
<evidence type="ECO:0000313" key="9">
    <source>
        <dbReference type="Proteomes" id="UP000824596"/>
    </source>
</evidence>
<organism evidence="8 9">
    <name type="scientific">Hirsutella rhossiliensis</name>
    <dbReference type="NCBI Taxonomy" id="111463"/>
    <lineage>
        <taxon>Eukaryota</taxon>
        <taxon>Fungi</taxon>
        <taxon>Dikarya</taxon>
        <taxon>Ascomycota</taxon>
        <taxon>Pezizomycotina</taxon>
        <taxon>Sordariomycetes</taxon>
        <taxon>Hypocreomycetidae</taxon>
        <taxon>Hypocreales</taxon>
        <taxon>Ophiocordycipitaceae</taxon>
        <taxon>Hirsutella</taxon>
    </lineage>
</organism>
<comment type="caution">
    <text evidence="8">The sequence shown here is derived from an EMBL/GenBank/DDBJ whole genome shotgun (WGS) entry which is preliminary data.</text>
</comment>
<keyword evidence="4" id="KW-0274">FAD</keyword>
<dbReference type="EMBL" id="JAIZPD010000002">
    <property type="protein sequence ID" value="KAH0966642.1"/>
    <property type="molecule type" value="Genomic_DNA"/>
</dbReference>
<dbReference type="InterPro" id="IPR050416">
    <property type="entry name" value="FAD-linked_Oxidoreductase"/>
</dbReference>
<dbReference type="AlphaFoldDB" id="A0A9P8N8M3"/>
<dbReference type="InterPro" id="IPR016166">
    <property type="entry name" value="FAD-bd_PCMH"/>
</dbReference>
<comment type="cofactor">
    <cofactor evidence="1">
        <name>FAD</name>
        <dbReference type="ChEBI" id="CHEBI:57692"/>
    </cofactor>
</comment>
<keyword evidence="6" id="KW-0732">Signal</keyword>
<feature type="signal peptide" evidence="6">
    <location>
        <begin position="1"/>
        <end position="21"/>
    </location>
</feature>
<dbReference type="OrthoDB" id="9996127at2759"/>
<protein>
    <submittedName>
        <fullName evidence="8">FAD binding domain-containing protein</fullName>
    </submittedName>
</protein>
<dbReference type="GO" id="GO:0071949">
    <property type="term" value="F:FAD binding"/>
    <property type="evidence" value="ECO:0007669"/>
    <property type="project" value="InterPro"/>
</dbReference>
<evidence type="ECO:0000256" key="4">
    <source>
        <dbReference type="ARBA" id="ARBA00022827"/>
    </source>
</evidence>
<dbReference type="PROSITE" id="PS51387">
    <property type="entry name" value="FAD_PCMH"/>
    <property type="match status" value="1"/>
</dbReference>
<proteinExistence type="inferred from homology"/>
<dbReference type="CDD" id="cd01653">
    <property type="entry name" value="GATase1"/>
    <property type="match status" value="1"/>
</dbReference>
<accession>A0A9P8N8M3</accession>
<dbReference type="InterPro" id="IPR016169">
    <property type="entry name" value="FAD-bd_PCMH_sub2"/>
</dbReference>
<dbReference type="Gene3D" id="3.40.462.20">
    <property type="match status" value="1"/>
</dbReference>
<feature type="domain" description="FAD-binding PCMH-type" evidence="7">
    <location>
        <begin position="69"/>
        <end position="243"/>
    </location>
</feature>
<dbReference type="SUPFAM" id="SSF56176">
    <property type="entry name" value="FAD-binding/transporter-associated domain-like"/>
    <property type="match status" value="1"/>
</dbReference>
<dbReference type="InterPro" id="IPR036318">
    <property type="entry name" value="FAD-bd_PCMH-like_sf"/>
</dbReference>
<gene>
    <name evidence="8" type="ORF">HRG_02051</name>
</gene>
<dbReference type="Proteomes" id="UP000824596">
    <property type="component" value="Unassembled WGS sequence"/>
</dbReference>
<dbReference type="GeneID" id="68351180"/>
<keyword evidence="9" id="KW-1185">Reference proteome</keyword>
<evidence type="ECO:0000256" key="2">
    <source>
        <dbReference type="ARBA" id="ARBA00005466"/>
    </source>
</evidence>
<evidence type="ECO:0000313" key="8">
    <source>
        <dbReference type="EMBL" id="KAH0966642.1"/>
    </source>
</evidence>
<feature type="chain" id="PRO_5040317923" evidence="6">
    <location>
        <begin position="22"/>
        <end position="507"/>
    </location>
</feature>
<comment type="similarity">
    <text evidence="2">Belongs to the oxygen-dependent FAD-linked oxidoreductase family.</text>
</comment>
<dbReference type="PANTHER" id="PTHR42973">
    <property type="entry name" value="BINDING OXIDOREDUCTASE, PUTATIVE (AFU_ORTHOLOGUE AFUA_1G17690)-RELATED"/>
    <property type="match status" value="1"/>
</dbReference>
<keyword evidence="3" id="KW-0285">Flavoprotein</keyword>
<evidence type="ECO:0000256" key="5">
    <source>
        <dbReference type="ARBA" id="ARBA00023002"/>
    </source>
</evidence>
<dbReference type="PANTHER" id="PTHR42973:SF9">
    <property type="entry name" value="FAD-BINDING PCMH-TYPE DOMAIN-CONTAINING PROTEIN-RELATED"/>
    <property type="match status" value="1"/>
</dbReference>
<evidence type="ECO:0000259" key="7">
    <source>
        <dbReference type="PROSITE" id="PS51387"/>
    </source>
</evidence>
<evidence type="ECO:0000256" key="6">
    <source>
        <dbReference type="SAM" id="SignalP"/>
    </source>
</evidence>
<dbReference type="RefSeq" id="XP_044724155.1">
    <property type="nucleotide sequence ID" value="XM_044860522.1"/>
</dbReference>
<dbReference type="Gene3D" id="3.30.465.10">
    <property type="match status" value="1"/>
</dbReference>
<evidence type="ECO:0000256" key="1">
    <source>
        <dbReference type="ARBA" id="ARBA00001974"/>
    </source>
</evidence>
<dbReference type="Pfam" id="PF01565">
    <property type="entry name" value="FAD_binding_4"/>
    <property type="match status" value="1"/>
</dbReference>
<evidence type="ECO:0000256" key="3">
    <source>
        <dbReference type="ARBA" id="ARBA00022630"/>
    </source>
</evidence>
<dbReference type="GO" id="GO:0016491">
    <property type="term" value="F:oxidoreductase activity"/>
    <property type="evidence" value="ECO:0007669"/>
    <property type="project" value="UniProtKB-KW"/>
</dbReference>
<name>A0A9P8N8M3_9HYPO</name>
<keyword evidence="5" id="KW-0560">Oxidoreductase</keyword>